<sequence>MQIVTTFVLQDCDVGWVATDALGQVALFTTGGPGPVPDSALPSVENSEEFVLSLPKVSDVYRASAQAGANAFVEFAKRGFFAYDWSDVHRDSGQALRGYELQYRPLNPRTLFDLPAPLRALAEVTRLSDVTFGASIVVIGDQIL</sequence>
<name>A0ABY6FC72_9PSED</name>
<reference evidence="1" key="1">
    <citation type="submission" date="2021-08" db="EMBL/GenBank/DDBJ databases">
        <title>Complete genome sequence of Pseudomonas phytophila.</title>
        <authorList>
            <person name="Weir B.S."/>
            <person name="Templeton M.D."/>
            <person name="Arshed S."/>
            <person name="Andersen M.T."/>
            <person name="Jayaraman J."/>
        </authorList>
    </citation>
    <scope>NUCLEOTIDE SEQUENCE</scope>
    <source>
        <strain evidence="1">ICMP 23753</strain>
    </source>
</reference>
<dbReference type="EMBL" id="CP081201">
    <property type="protein sequence ID" value="UXZ95477.1"/>
    <property type="molecule type" value="Genomic_DNA"/>
</dbReference>
<accession>A0ABY6FC72</accession>
<proteinExistence type="predicted"/>
<organism evidence="1 2">
    <name type="scientific">Pseudomonas phytophila</name>
    <dbReference type="NCBI Taxonomy" id="2867264"/>
    <lineage>
        <taxon>Bacteria</taxon>
        <taxon>Pseudomonadati</taxon>
        <taxon>Pseudomonadota</taxon>
        <taxon>Gammaproteobacteria</taxon>
        <taxon>Pseudomonadales</taxon>
        <taxon>Pseudomonadaceae</taxon>
        <taxon>Pseudomonas</taxon>
    </lineage>
</organism>
<keyword evidence="2" id="KW-1185">Reference proteome</keyword>
<evidence type="ECO:0000313" key="2">
    <source>
        <dbReference type="Proteomes" id="UP001063228"/>
    </source>
</evidence>
<dbReference type="Proteomes" id="UP001063228">
    <property type="component" value="Chromosome"/>
</dbReference>
<gene>
    <name evidence="1" type="ORF">K3169_24620</name>
</gene>
<protein>
    <submittedName>
        <fullName evidence="1">Uncharacterized protein</fullName>
    </submittedName>
</protein>
<evidence type="ECO:0000313" key="1">
    <source>
        <dbReference type="EMBL" id="UXZ95477.1"/>
    </source>
</evidence>